<feature type="region of interest" description="Disordered" evidence="1">
    <location>
        <begin position="141"/>
        <end position="166"/>
    </location>
</feature>
<proteinExistence type="predicted"/>
<sequence length="166" mass="18453">MEAVVLTNAPAIAGVVALVMVILLAVFTFRLKKNQSVTSDHWQQKSRYLDKELQKANKQLLEVRSVVVGLGQRVSEQQDIIQHLNERIAELEQEDGDGRLYSRATKMVQLGADVNELIEECELPKAEAELMLSLQKKIAGKEKVPPLSSDSQGSQSSVSKRARKKS</sequence>
<dbReference type="KEGG" id="vaq:FIV01_10385"/>
<dbReference type="InterPro" id="IPR021244">
    <property type="entry name" value="DUF2802"/>
</dbReference>
<dbReference type="EMBL" id="CP045350">
    <property type="protein sequence ID" value="QFT26836.1"/>
    <property type="molecule type" value="Genomic_DNA"/>
</dbReference>
<dbReference type="Proteomes" id="UP000326936">
    <property type="component" value="Chromosome"/>
</dbReference>
<dbReference type="RefSeq" id="WP_152430919.1">
    <property type="nucleotide sequence ID" value="NZ_CBCSDK010000001.1"/>
</dbReference>
<evidence type="ECO:0000313" key="4">
    <source>
        <dbReference type="Proteomes" id="UP000326936"/>
    </source>
</evidence>
<reference evidence="3 4" key="1">
    <citation type="submission" date="2019-10" db="EMBL/GenBank/DDBJ databases">
        <title>Complete genome sequence of Vibrio sp. strain THAF100, isolated from non-filtered water from the water column of tank 6 of a marine aquarium containing stony-coral fragments. Water maintained at 26 degree C.</title>
        <authorList>
            <person name="Ruckert C."/>
            <person name="Franco A."/>
            <person name="Kalinowski J."/>
            <person name="Glaeser S."/>
        </authorList>
    </citation>
    <scope>NUCLEOTIDE SEQUENCE [LARGE SCALE GENOMIC DNA]</scope>
    <source>
        <strain evidence="3 4">THAF100</strain>
    </source>
</reference>
<keyword evidence="2" id="KW-1133">Transmembrane helix</keyword>
<keyword evidence="2" id="KW-0472">Membrane</keyword>
<gene>
    <name evidence="3" type="ORF">FIV01_10385</name>
</gene>
<evidence type="ECO:0000256" key="2">
    <source>
        <dbReference type="SAM" id="Phobius"/>
    </source>
</evidence>
<feature type="transmembrane region" description="Helical" evidence="2">
    <location>
        <begin position="12"/>
        <end position="31"/>
    </location>
</feature>
<evidence type="ECO:0000256" key="1">
    <source>
        <dbReference type="SAM" id="MobiDB-lite"/>
    </source>
</evidence>
<keyword evidence="2" id="KW-0812">Transmembrane</keyword>
<keyword evidence="4" id="KW-1185">Reference proteome</keyword>
<feature type="compositionally biased region" description="Low complexity" evidence="1">
    <location>
        <begin position="148"/>
        <end position="159"/>
    </location>
</feature>
<dbReference type="Pfam" id="PF10975">
    <property type="entry name" value="DUF2802"/>
    <property type="match status" value="1"/>
</dbReference>
<protein>
    <recommendedName>
        <fullName evidence="5">DUF2802 domain-containing protein</fullName>
    </recommendedName>
</protein>
<evidence type="ECO:0000313" key="3">
    <source>
        <dbReference type="EMBL" id="QFT26836.1"/>
    </source>
</evidence>
<dbReference type="AlphaFoldDB" id="A0A5P9CKV4"/>
<accession>A0A5P9CKV4</accession>
<evidence type="ECO:0008006" key="5">
    <source>
        <dbReference type="Google" id="ProtNLM"/>
    </source>
</evidence>
<dbReference type="OrthoDB" id="5600183at2"/>
<name>A0A5P9CKV4_9VIBR</name>
<organism evidence="3 4">
    <name type="scientific">Vibrio aquimaris</name>
    <dbReference type="NCBI Taxonomy" id="2587862"/>
    <lineage>
        <taxon>Bacteria</taxon>
        <taxon>Pseudomonadati</taxon>
        <taxon>Pseudomonadota</taxon>
        <taxon>Gammaproteobacteria</taxon>
        <taxon>Vibrionales</taxon>
        <taxon>Vibrionaceae</taxon>
        <taxon>Vibrio</taxon>
    </lineage>
</organism>